<dbReference type="PANTHER" id="PTHR44846:SF17">
    <property type="entry name" value="GNTR-FAMILY TRANSCRIPTIONAL REGULATOR"/>
    <property type="match status" value="1"/>
</dbReference>
<dbReference type="InterPro" id="IPR036388">
    <property type="entry name" value="WH-like_DNA-bd_sf"/>
</dbReference>
<dbReference type="EMBL" id="FNTX01000002">
    <property type="protein sequence ID" value="SEE78194.1"/>
    <property type="molecule type" value="Genomic_DNA"/>
</dbReference>
<keyword evidence="6" id="KW-1185">Reference proteome</keyword>
<evidence type="ECO:0000256" key="3">
    <source>
        <dbReference type="ARBA" id="ARBA00023163"/>
    </source>
</evidence>
<dbReference type="InterPro" id="IPR050679">
    <property type="entry name" value="Bact_HTH_transcr_reg"/>
</dbReference>
<dbReference type="Gene3D" id="3.40.1410.10">
    <property type="entry name" value="Chorismate lyase-like"/>
    <property type="match status" value="1"/>
</dbReference>
<evidence type="ECO:0000259" key="4">
    <source>
        <dbReference type="PROSITE" id="PS50949"/>
    </source>
</evidence>
<dbReference type="CDD" id="cd07377">
    <property type="entry name" value="WHTH_GntR"/>
    <property type="match status" value="1"/>
</dbReference>
<dbReference type="SMART" id="SM00866">
    <property type="entry name" value="UTRA"/>
    <property type="match status" value="1"/>
</dbReference>
<dbReference type="PANTHER" id="PTHR44846">
    <property type="entry name" value="MANNOSYL-D-GLYCERATE TRANSPORT/METABOLISM SYSTEM REPRESSOR MNGR-RELATED"/>
    <property type="match status" value="1"/>
</dbReference>
<evidence type="ECO:0000256" key="1">
    <source>
        <dbReference type="ARBA" id="ARBA00023015"/>
    </source>
</evidence>
<dbReference type="SMART" id="SM00345">
    <property type="entry name" value="HTH_GNTR"/>
    <property type="match status" value="1"/>
</dbReference>
<protein>
    <submittedName>
        <fullName evidence="5">DNA-binding transcriptional regulator, GntR family</fullName>
    </submittedName>
</protein>
<dbReference type="GO" id="GO:0003677">
    <property type="term" value="F:DNA binding"/>
    <property type="evidence" value="ECO:0007669"/>
    <property type="project" value="UniProtKB-KW"/>
</dbReference>
<dbReference type="InterPro" id="IPR028978">
    <property type="entry name" value="Chorismate_lyase_/UTRA_dom_sf"/>
</dbReference>
<dbReference type="SUPFAM" id="SSF46785">
    <property type="entry name" value="Winged helix' DNA-binding domain"/>
    <property type="match status" value="1"/>
</dbReference>
<dbReference type="GO" id="GO:0045892">
    <property type="term" value="P:negative regulation of DNA-templated transcription"/>
    <property type="evidence" value="ECO:0007669"/>
    <property type="project" value="TreeGrafter"/>
</dbReference>
<dbReference type="PROSITE" id="PS50949">
    <property type="entry name" value="HTH_GNTR"/>
    <property type="match status" value="1"/>
</dbReference>
<dbReference type="InterPro" id="IPR000524">
    <property type="entry name" value="Tscrpt_reg_HTH_GntR"/>
</dbReference>
<dbReference type="InterPro" id="IPR011663">
    <property type="entry name" value="UTRA"/>
</dbReference>
<dbReference type="AlphaFoldDB" id="A0A1H5LMG2"/>
<keyword evidence="2 5" id="KW-0238">DNA-binding</keyword>
<dbReference type="RefSeq" id="WP_089773773.1">
    <property type="nucleotide sequence ID" value="NZ_FNTX01000002.1"/>
</dbReference>
<dbReference type="Proteomes" id="UP000199220">
    <property type="component" value="Unassembled WGS sequence"/>
</dbReference>
<keyword evidence="1" id="KW-0805">Transcription regulation</keyword>
<dbReference type="GO" id="GO:0003700">
    <property type="term" value="F:DNA-binding transcription factor activity"/>
    <property type="evidence" value="ECO:0007669"/>
    <property type="project" value="InterPro"/>
</dbReference>
<evidence type="ECO:0000313" key="5">
    <source>
        <dbReference type="EMBL" id="SEE78194.1"/>
    </source>
</evidence>
<dbReference type="Gene3D" id="1.10.10.10">
    <property type="entry name" value="Winged helix-like DNA-binding domain superfamily/Winged helix DNA-binding domain"/>
    <property type="match status" value="1"/>
</dbReference>
<proteinExistence type="predicted"/>
<evidence type="ECO:0000313" key="6">
    <source>
        <dbReference type="Proteomes" id="UP000199220"/>
    </source>
</evidence>
<dbReference type="Pfam" id="PF07702">
    <property type="entry name" value="UTRA"/>
    <property type="match status" value="1"/>
</dbReference>
<keyword evidence="3" id="KW-0804">Transcription</keyword>
<accession>A0A1H5LMG2</accession>
<reference evidence="6" key="1">
    <citation type="submission" date="2016-10" db="EMBL/GenBank/DDBJ databases">
        <authorList>
            <person name="Varghese N."/>
            <person name="Submissions S."/>
        </authorList>
    </citation>
    <scope>NUCLEOTIDE SEQUENCE [LARGE SCALE GENOMIC DNA]</scope>
    <source>
        <strain evidence="6">DSM 21368</strain>
    </source>
</reference>
<gene>
    <name evidence="5" type="ORF">SAMN04488554_2883</name>
</gene>
<evidence type="ECO:0000256" key="2">
    <source>
        <dbReference type="ARBA" id="ARBA00023125"/>
    </source>
</evidence>
<organism evidence="5 6">
    <name type="scientific">Ruania alba</name>
    <dbReference type="NCBI Taxonomy" id="648782"/>
    <lineage>
        <taxon>Bacteria</taxon>
        <taxon>Bacillati</taxon>
        <taxon>Actinomycetota</taxon>
        <taxon>Actinomycetes</taxon>
        <taxon>Micrococcales</taxon>
        <taxon>Ruaniaceae</taxon>
        <taxon>Ruania</taxon>
    </lineage>
</organism>
<dbReference type="PRINTS" id="PR00035">
    <property type="entry name" value="HTHGNTR"/>
</dbReference>
<name>A0A1H5LMG2_9MICO</name>
<dbReference type="InterPro" id="IPR036390">
    <property type="entry name" value="WH_DNA-bd_sf"/>
</dbReference>
<dbReference type="SUPFAM" id="SSF64288">
    <property type="entry name" value="Chorismate lyase-like"/>
    <property type="match status" value="1"/>
</dbReference>
<dbReference type="STRING" id="648782.SAMN04488554_2883"/>
<dbReference type="Pfam" id="PF00392">
    <property type="entry name" value="GntR"/>
    <property type="match status" value="1"/>
</dbReference>
<feature type="domain" description="HTH gntR-type" evidence="4">
    <location>
        <begin position="19"/>
        <end position="87"/>
    </location>
</feature>
<sequence>MGSDETAILRVELDRTSATPLYQQLATAIEQAIEGGALVPGQRLENEIALAERLRVSRPTARRALAELVDLGMLVRKRGVGTQVAPVRVRRKVDLSSLYDDLERSGRKPTTSVLDYSVGPGSAEITAALDLPDGADVVTIRRIRKADGEPLALMTNYIALELAPSYEQLGAVGLYHALREAGVEIHMAHQQIGARAATAAEARVLEDKPKTAVLTMERTAFDATGRAIEHGQHIYRANRYSFSTTLFAQ</sequence>
<dbReference type="OrthoDB" id="3194402at2"/>